<evidence type="ECO:0000256" key="11">
    <source>
        <dbReference type="ARBA" id="ARBA00034808"/>
    </source>
</evidence>
<evidence type="ECO:0000256" key="10">
    <source>
        <dbReference type="ARBA" id="ARBA00034617"/>
    </source>
</evidence>
<comment type="catalytic activity">
    <reaction evidence="12">
        <text>ATP + H2O = ADP + phosphate + H(+)</text>
        <dbReference type="Rhea" id="RHEA:13065"/>
        <dbReference type="ChEBI" id="CHEBI:15377"/>
        <dbReference type="ChEBI" id="CHEBI:15378"/>
        <dbReference type="ChEBI" id="CHEBI:30616"/>
        <dbReference type="ChEBI" id="CHEBI:43474"/>
        <dbReference type="ChEBI" id="CHEBI:456216"/>
        <dbReference type="EC" id="5.6.2.4"/>
    </reaction>
</comment>
<keyword evidence="7" id="KW-0238">DNA-binding</keyword>
<keyword evidence="5 13" id="KW-0347">Helicase</keyword>
<keyword evidence="4 13" id="KW-0378">Hydrolase</keyword>
<keyword evidence="3" id="KW-0227">DNA damage</keyword>
<dbReference type="CDD" id="cd17932">
    <property type="entry name" value="DEXQc_UvrD"/>
    <property type="match status" value="1"/>
</dbReference>
<dbReference type="Gene3D" id="1.10.10.160">
    <property type="match status" value="1"/>
</dbReference>
<keyword evidence="2 13" id="KW-0547">Nucleotide-binding</keyword>
<dbReference type="GeneID" id="60751585"/>
<evidence type="ECO:0000256" key="8">
    <source>
        <dbReference type="ARBA" id="ARBA00023204"/>
    </source>
</evidence>
<evidence type="ECO:0000256" key="6">
    <source>
        <dbReference type="ARBA" id="ARBA00022840"/>
    </source>
</evidence>
<dbReference type="GO" id="GO:0009314">
    <property type="term" value="P:response to radiation"/>
    <property type="evidence" value="ECO:0007669"/>
    <property type="project" value="UniProtKB-ARBA"/>
</dbReference>
<evidence type="ECO:0000256" key="13">
    <source>
        <dbReference type="PROSITE-ProRule" id="PRU00560"/>
    </source>
</evidence>
<dbReference type="EC" id="5.6.2.4" evidence="11"/>
<feature type="region of interest" description="Disordered" evidence="14">
    <location>
        <begin position="745"/>
        <end position="773"/>
    </location>
</feature>
<feature type="domain" description="UvrD-like helicase ATP-binding" evidence="15">
    <location>
        <begin position="33"/>
        <end position="323"/>
    </location>
</feature>
<dbReference type="GO" id="GO:0006281">
    <property type="term" value="P:DNA repair"/>
    <property type="evidence" value="ECO:0007669"/>
    <property type="project" value="UniProtKB-KW"/>
</dbReference>
<feature type="binding site" evidence="13">
    <location>
        <begin position="54"/>
        <end position="61"/>
    </location>
    <ligand>
        <name>ATP</name>
        <dbReference type="ChEBI" id="CHEBI:30616"/>
    </ligand>
</feature>
<evidence type="ECO:0000256" key="1">
    <source>
        <dbReference type="ARBA" id="ARBA00009922"/>
    </source>
</evidence>
<evidence type="ECO:0000256" key="2">
    <source>
        <dbReference type="ARBA" id="ARBA00022741"/>
    </source>
</evidence>
<evidence type="ECO:0000256" key="4">
    <source>
        <dbReference type="ARBA" id="ARBA00022801"/>
    </source>
</evidence>
<feature type="domain" description="UvrD-like helicase C-terminal" evidence="16">
    <location>
        <begin position="324"/>
        <end position="645"/>
    </location>
</feature>
<dbReference type="RefSeq" id="WP_131735049.1">
    <property type="nucleotide sequence ID" value="NZ_CAACYD010000007.1"/>
</dbReference>
<dbReference type="PROSITE" id="PS51217">
    <property type="entry name" value="UVRD_HELICASE_CTER"/>
    <property type="match status" value="1"/>
</dbReference>
<accession>A0ABD7V768</accession>
<dbReference type="CDD" id="cd18807">
    <property type="entry name" value="SF1_C_UvrD"/>
    <property type="match status" value="1"/>
</dbReference>
<dbReference type="PANTHER" id="PTHR11070">
    <property type="entry name" value="UVRD / RECB / PCRA DNA HELICASE FAMILY MEMBER"/>
    <property type="match status" value="1"/>
</dbReference>
<dbReference type="PANTHER" id="PTHR11070:SF2">
    <property type="entry name" value="ATP-DEPENDENT DNA HELICASE SRS2"/>
    <property type="match status" value="1"/>
</dbReference>
<dbReference type="InterPro" id="IPR014017">
    <property type="entry name" value="DNA_helicase_UvrD-like_C"/>
</dbReference>
<dbReference type="Gene3D" id="3.40.50.300">
    <property type="entry name" value="P-loop containing nucleotide triphosphate hydrolases"/>
    <property type="match status" value="2"/>
</dbReference>
<dbReference type="GO" id="GO:0003677">
    <property type="term" value="F:DNA binding"/>
    <property type="evidence" value="ECO:0007669"/>
    <property type="project" value="UniProtKB-KW"/>
</dbReference>
<dbReference type="Gene3D" id="1.10.486.10">
    <property type="entry name" value="PCRA, domain 4"/>
    <property type="match status" value="1"/>
</dbReference>
<evidence type="ECO:0000256" key="9">
    <source>
        <dbReference type="ARBA" id="ARBA00023235"/>
    </source>
</evidence>
<dbReference type="GO" id="GO:0005524">
    <property type="term" value="F:ATP binding"/>
    <property type="evidence" value="ECO:0007669"/>
    <property type="project" value="UniProtKB-UniRule"/>
</dbReference>
<keyword evidence="9" id="KW-0413">Isomerase</keyword>
<evidence type="ECO:0000256" key="12">
    <source>
        <dbReference type="ARBA" id="ARBA00048988"/>
    </source>
</evidence>
<dbReference type="GO" id="GO:0043138">
    <property type="term" value="F:3'-5' DNA helicase activity"/>
    <property type="evidence" value="ECO:0007669"/>
    <property type="project" value="UniProtKB-EC"/>
</dbReference>
<evidence type="ECO:0000256" key="7">
    <source>
        <dbReference type="ARBA" id="ARBA00023125"/>
    </source>
</evidence>
<comment type="similarity">
    <text evidence="1">Belongs to the helicase family. UvrD subfamily.</text>
</comment>
<comment type="catalytic activity">
    <reaction evidence="10">
        <text>Couples ATP hydrolysis with the unwinding of duplex DNA by translocating in the 3'-5' direction.</text>
        <dbReference type="EC" id="5.6.2.4"/>
    </reaction>
</comment>
<dbReference type="GO" id="GO:0032991">
    <property type="term" value="C:protein-containing complex"/>
    <property type="evidence" value="ECO:0007669"/>
    <property type="project" value="UniProtKB-ARBA"/>
</dbReference>
<organism evidence="17 18">
    <name type="scientific">Gordonia paraffinivorans</name>
    <dbReference type="NCBI Taxonomy" id="175628"/>
    <lineage>
        <taxon>Bacteria</taxon>
        <taxon>Bacillati</taxon>
        <taxon>Actinomycetota</taxon>
        <taxon>Actinomycetes</taxon>
        <taxon>Mycobacteriales</taxon>
        <taxon>Gordoniaceae</taxon>
        <taxon>Gordonia</taxon>
    </lineage>
</organism>
<comment type="caution">
    <text evidence="17">The sequence shown here is derived from an EMBL/GenBank/DDBJ whole genome shotgun (WGS) entry which is preliminary data.</text>
</comment>
<dbReference type="FunFam" id="1.10.10.160:FF:000001">
    <property type="entry name" value="ATP-dependent DNA helicase"/>
    <property type="match status" value="1"/>
</dbReference>
<reference evidence="17 18" key="1">
    <citation type="submission" date="2019-02" db="EMBL/GenBank/DDBJ databases">
        <authorList>
            <consortium name="Pathogen Informatics"/>
        </authorList>
    </citation>
    <scope>NUCLEOTIDE SEQUENCE [LARGE SCALE GENOMIC DNA]</scope>
    <source>
        <strain evidence="17 18">3012STDY6756503</strain>
    </source>
</reference>
<dbReference type="AlphaFoldDB" id="A0ABD7V768"/>
<evidence type="ECO:0000313" key="18">
    <source>
        <dbReference type="Proteomes" id="UP000360750"/>
    </source>
</evidence>
<proteinExistence type="inferred from homology"/>
<dbReference type="InterPro" id="IPR014016">
    <property type="entry name" value="UvrD-like_ATP-bd"/>
</dbReference>
<evidence type="ECO:0000256" key="5">
    <source>
        <dbReference type="ARBA" id="ARBA00022806"/>
    </source>
</evidence>
<dbReference type="EMBL" id="CAACYD010000007">
    <property type="protein sequence ID" value="VFA90036.1"/>
    <property type="molecule type" value="Genomic_DNA"/>
</dbReference>
<feature type="region of interest" description="Disordered" evidence="14">
    <location>
        <begin position="1"/>
        <end position="23"/>
    </location>
</feature>
<evidence type="ECO:0000313" key="17">
    <source>
        <dbReference type="EMBL" id="VFA90036.1"/>
    </source>
</evidence>
<sequence>MNSSSPAPLLTGRTSSSSSGAPAADDRVERLLDGLNPQQRAAVLHAGAPLLIVAGAGSGKTSVLTRRIAYLLAARDVTPGQILAITFTNKAAAEMRERVIDLVGPRAAYMWVSTFHSTCVRMLRAQSGLLEGMNSNFSIYDADDSKRLLGMIIRDLDLDPKKFSPRGVAVAISNFKNELVTPEGAAAASGEDDLAAKTIARIFAEYQRRLRAANAFDFDDLIGETVALLHNHPQVAEYYRRRFRHVLVDEYQDTNHAQYVLIRELVGEQTTASGLEPSELCVVGDADQSIYAFRGATIRNIEEFERDFPDAETVLLEQNYRSTQTILSAANAVIARNPNRREKKLWTDSGDGDPIVGYVADSDRDEATFIAKEIEELTDYSIGGSSSFKYSDVAVFYRTNTGSRAIEEVFVRHGIPYKVVGGTKFYERKEVRDIVAYLRVVANPDDSVSLRRILNTPRRGIGDRAEACVAVHAENTGRSFYESLIDASEGKVALLNTRAVKQIGMFVELIEGLRTDFLTHFGDSDTADADTVVLDATEEAADIGELVDAIVERTGYRAELEASNDPQDGARLDNINELVAVAREFSADAAQLDESDDPEVDREGEPEPGSLAAFLERVSLVADADQVPDEGEGVVTMMTLHTAKGLEFPVVFVTGWEDGHFPHMRALGDPNELSEERRLAYVGITRAKQRLYLTRAVTRASWGQPVSNPESRFLQEIPQHLIDWRRLEPRRGMRGFGGSTGGVFGRDGAFSDSGSSFGRGRSSYSPDPARGRNKKVQLEIGDRHNHPKYGLGKVVAKEGSGATERVVIDYGGSAGRVTLLTAGGIPGEKL</sequence>
<keyword evidence="8" id="KW-0234">DNA repair</keyword>
<evidence type="ECO:0000259" key="15">
    <source>
        <dbReference type="PROSITE" id="PS51198"/>
    </source>
</evidence>
<dbReference type="PROSITE" id="PS51198">
    <property type="entry name" value="UVRD_HELICASE_ATP_BIND"/>
    <property type="match status" value="1"/>
</dbReference>
<protein>
    <recommendedName>
        <fullName evidence="11">DNA 3'-5' helicase</fullName>
        <ecNumber evidence="11">5.6.2.4</ecNumber>
    </recommendedName>
</protein>
<dbReference type="InterPro" id="IPR000212">
    <property type="entry name" value="DNA_helicase_UvrD/REP"/>
</dbReference>
<dbReference type="InterPro" id="IPR013986">
    <property type="entry name" value="DExx_box_DNA_helicase_dom_sf"/>
</dbReference>
<feature type="compositionally biased region" description="Low complexity" evidence="14">
    <location>
        <begin position="8"/>
        <end position="23"/>
    </location>
</feature>
<keyword evidence="6 13" id="KW-0067">ATP-binding</keyword>
<gene>
    <name evidence="17" type="primary">pcrA_2</name>
    <name evidence="17" type="ORF">NCTC8139_03615</name>
</gene>
<dbReference type="Pfam" id="PF00580">
    <property type="entry name" value="UvrD-helicase"/>
    <property type="match status" value="1"/>
</dbReference>
<dbReference type="GO" id="GO:0016787">
    <property type="term" value="F:hydrolase activity"/>
    <property type="evidence" value="ECO:0007669"/>
    <property type="project" value="UniProtKB-UniRule"/>
</dbReference>
<dbReference type="Pfam" id="PF13361">
    <property type="entry name" value="UvrD_C"/>
    <property type="match status" value="1"/>
</dbReference>
<dbReference type="SUPFAM" id="SSF52540">
    <property type="entry name" value="P-loop containing nucleoside triphosphate hydrolases"/>
    <property type="match status" value="1"/>
</dbReference>
<evidence type="ECO:0000256" key="3">
    <source>
        <dbReference type="ARBA" id="ARBA00022763"/>
    </source>
</evidence>
<dbReference type="Proteomes" id="UP000360750">
    <property type="component" value="Unassembled WGS sequence"/>
</dbReference>
<dbReference type="InterPro" id="IPR027417">
    <property type="entry name" value="P-loop_NTPase"/>
</dbReference>
<evidence type="ECO:0000256" key="14">
    <source>
        <dbReference type="SAM" id="MobiDB-lite"/>
    </source>
</evidence>
<evidence type="ECO:0000259" key="16">
    <source>
        <dbReference type="PROSITE" id="PS51217"/>
    </source>
</evidence>
<feature type="compositionally biased region" description="Low complexity" evidence="14">
    <location>
        <begin position="746"/>
        <end position="763"/>
    </location>
</feature>
<name>A0ABD7V768_9ACTN</name>